<evidence type="ECO:0000313" key="4">
    <source>
        <dbReference type="Proteomes" id="UP000428333"/>
    </source>
</evidence>
<dbReference type="GO" id="GO:0004402">
    <property type="term" value="F:histone acetyltransferase activity"/>
    <property type="evidence" value="ECO:0007669"/>
    <property type="project" value="InterPro"/>
</dbReference>
<dbReference type="Proteomes" id="UP000428333">
    <property type="component" value="Linkage Group LG02"/>
</dbReference>
<dbReference type="InterPro" id="IPR001680">
    <property type="entry name" value="WD40_rpt"/>
</dbReference>
<dbReference type="Pfam" id="PF12657">
    <property type="entry name" value="TFIIIC_delta"/>
    <property type="match status" value="1"/>
</dbReference>
<evidence type="ECO:0000256" key="1">
    <source>
        <dbReference type="PROSITE-ProRule" id="PRU00221"/>
    </source>
</evidence>
<sequence>MASRFQAAALVASPSHPNAVAWSDENLVAVASGHIVTILNPATPFGPRGLIAISPGKPFPIGVVERKVTVSFGEVERKDWAWLTDLLRLKSINPHTMIDLLSGCLLPTCLSRDPRPCVRSISWSPVGFAPNSGCLLAVCTTEGRVKLYRMPYCEFSAEWVEVDDISEMLYSYFASINFVESDDSNSEISNEQANQLSLEVVEIKSGSMKANNLNQIVCVPNSRAKPLKSKEERPCLPQITANQYAFRSTILSSLVVAWSPVVQLASETEPVSAKYSSNRCSILAVGGKSGKVSFWRFLEPSCFSVMSNRDSTSASLVGVLQVHSAWITAICWASYSSGASDPQLLLATGSSDGSVKIWIGYGGALLKSSEVNNAPFSLLKEVMTVDFVPVSVVSLIVPIQSANKMHLAVGKGSGSFDVWICDISSTTGKFDKLGSYGAHDHIDNSVYNWTLRDSRLCEVPFPSNIPFVKSSGDVPNVFDSCFGLATSPGNLVIAVARSFDADLLNPMYQARSQKAAVEFFWIGGQQRDVLSNRDPDFDVEAISGFPEKELVYWTHSILLSLKQYENVEKPLVVWDIITALLAFKQSAPKYVEHVLAKWLMSCVGIQLGLPIAKTLSQVSRLLSNIGSRQLHLLNIINRRVVLAELKADNINCSQTNLGPIGAEEDLALWIELLLSCENELRERLVAFSFSAISSSISTSSSNGDWQPVGLAQMGQWVAHNGDNVRDHLKLLVAGFRKLNNRYAAEEQCSYCSASVPFESTEFAFCRAASSSGGVGQSHKLLRCAASMQVCPTTPSWFCFCCQRWVSKLAPQALFRMATYPFDFEFSTVSSSPEVISKPLCPFCGILLQRLQPEFLLSKSPV</sequence>
<dbReference type="OrthoDB" id="6021743at2759"/>
<dbReference type="PANTHER" id="PTHR15496:SF2">
    <property type="entry name" value="GENERAL TRANSCRIPTION FACTOR 3C POLYPEPTIDE 4"/>
    <property type="match status" value="1"/>
</dbReference>
<evidence type="ECO:0000313" key="3">
    <source>
        <dbReference type="EMBL" id="KAE9464692.1"/>
    </source>
</evidence>
<dbReference type="InterPro" id="IPR024761">
    <property type="entry name" value="TFIIIC_delta_N"/>
</dbReference>
<dbReference type="SMART" id="SM00320">
    <property type="entry name" value="WD40"/>
    <property type="match status" value="3"/>
</dbReference>
<dbReference type="PROSITE" id="PS50082">
    <property type="entry name" value="WD_REPEATS_2"/>
    <property type="match status" value="1"/>
</dbReference>
<dbReference type="InterPro" id="IPR015943">
    <property type="entry name" value="WD40/YVTN_repeat-like_dom_sf"/>
</dbReference>
<feature type="non-terminal residue" evidence="3">
    <location>
        <position position="1"/>
    </location>
</feature>
<dbReference type="Gene3D" id="2.130.10.10">
    <property type="entry name" value="YVTN repeat-like/Quinoprotein amine dehydrogenase"/>
    <property type="match status" value="1"/>
</dbReference>
<dbReference type="GO" id="GO:0006384">
    <property type="term" value="P:transcription initiation at RNA polymerase III promoter"/>
    <property type="evidence" value="ECO:0007669"/>
    <property type="project" value="InterPro"/>
</dbReference>
<dbReference type="InterPro" id="IPR036322">
    <property type="entry name" value="WD40_repeat_dom_sf"/>
</dbReference>
<accession>A0A6A4M5J4</accession>
<dbReference type="InterPro" id="IPR044230">
    <property type="entry name" value="GTF3C4"/>
</dbReference>
<keyword evidence="1" id="KW-0853">WD repeat</keyword>
<feature type="domain" description="Transcription factor IIIC 90kDa subunit N-terminal" evidence="2">
    <location>
        <begin position="22"/>
        <end position="442"/>
    </location>
</feature>
<dbReference type="AlphaFoldDB" id="A0A6A4M5J4"/>
<gene>
    <name evidence="3" type="ORF">C3L33_03400</name>
</gene>
<dbReference type="PANTHER" id="PTHR15496">
    <property type="entry name" value="GENERAL TRANSCRIPTION FACTOR 3C POLYPEPTIDE 4 FAMILY"/>
    <property type="match status" value="1"/>
</dbReference>
<reference evidence="3 4" key="1">
    <citation type="journal article" date="2019" name="Genome Biol. Evol.">
        <title>The Rhododendron genome and chromosomal organization provide insight into shared whole-genome duplications across the heath family (Ericaceae).</title>
        <authorList>
            <person name="Soza V.L."/>
            <person name="Lindsley D."/>
            <person name="Waalkes A."/>
            <person name="Ramage E."/>
            <person name="Patwardhan R.P."/>
            <person name="Burton J.N."/>
            <person name="Adey A."/>
            <person name="Kumar A."/>
            <person name="Qiu R."/>
            <person name="Shendure J."/>
            <person name="Hall B."/>
        </authorList>
    </citation>
    <scope>NUCLEOTIDE SEQUENCE [LARGE SCALE GENOMIC DNA]</scope>
    <source>
        <strain evidence="3">RSF 1966-606</strain>
    </source>
</reference>
<evidence type="ECO:0000259" key="2">
    <source>
        <dbReference type="Pfam" id="PF12657"/>
    </source>
</evidence>
<organism evidence="3 4">
    <name type="scientific">Rhododendron williamsianum</name>
    <dbReference type="NCBI Taxonomy" id="262921"/>
    <lineage>
        <taxon>Eukaryota</taxon>
        <taxon>Viridiplantae</taxon>
        <taxon>Streptophyta</taxon>
        <taxon>Embryophyta</taxon>
        <taxon>Tracheophyta</taxon>
        <taxon>Spermatophyta</taxon>
        <taxon>Magnoliopsida</taxon>
        <taxon>eudicotyledons</taxon>
        <taxon>Gunneridae</taxon>
        <taxon>Pentapetalae</taxon>
        <taxon>asterids</taxon>
        <taxon>Ericales</taxon>
        <taxon>Ericaceae</taxon>
        <taxon>Ericoideae</taxon>
        <taxon>Rhodoreae</taxon>
        <taxon>Rhododendron</taxon>
    </lineage>
</organism>
<dbReference type="GO" id="GO:0000127">
    <property type="term" value="C:transcription factor TFIIIC complex"/>
    <property type="evidence" value="ECO:0007669"/>
    <property type="project" value="InterPro"/>
</dbReference>
<dbReference type="SUPFAM" id="SSF50978">
    <property type="entry name" value="WD40 repeat-like"/>
    <property type="match status" value="1"/>
</dbReference>
<proteinExistence type="predicted"/>
<keyword evidence="4" id="KW-1185">Reference proteome</keyword>
<dbReference type="EMBL" id="QEFC01000328">
    <property type="protein sequence ID" value="KAE9464692.1"/>
    <property type="molecule type" value="Genomic_DNA"/>
</dbReference>
<name>A0A6A4M5J4_9ERIC</name>
<protein>
    <recommendedName>
        <fullName evidence="2">Transcription factor IIIC 90kDa subunit N-terminal domain-containing protein</fullName>
    </recommendedName>
</protein>
<feature type="repeat" description="WD" evidence="1">
    <location>
        <begin position="345"/>
        <end position="358"/>
    </location>
</feature>
<comment type="caution">
    <text evidence="3">The sequence shown here is derived from an EMBL/GenBank/DDBJ whole genome shotgun (WGS) entry which is preliminary data.</text>
</comment>